<keyword evidence="2" id="KW-0812">Transmembrane</keyword>
<feature type="region of interest" description="Disordered" evidence="1">
    <location>
        <begin position="566"/>
        <end position="623"/>
    </location>
</feature>
<feature type="compositionally biased region" description="Basic and acidic residues" evidence="1">
    <location>
        <begin position="1260"/>
        <end position="1272"/>
    </location>
</feature>
<keyword evidence="2" id="KW-1133">Transmembrane helix</keyword>
<dbReference type="EMBL" id="KV417505">
    <property type="protein sequence ID" value="KZP28102.1"/>
    <property type="molecule type" value="Genomic_DNA"/>
</dbReference>
<gene>
    <name evidence="3" type="ORF">FIBSPDRAFT_885983</name>
</gene>
<reference evidence="3 4" key="1">
    <citation type="journal article" date="2016" name="Mol. Biol. Evol.">
        <title>Comparative Genomics of Early-Diverging Mushroom-Forming Fungi Provides Insights into the Origins of Lignocellulose Decay Capabilities.</title>
        <authorList>
            <person name="Nagy L.G."/>
            <person name="Riley R."/>
            <person name="Tritt A."/>
            <person name="Adam C."/>
            <person name="Daum C."/>
            <person name="Floudas D."/>
            <person name="Sun H."/>
            <person name="Yadav J.S."/>
            <person name="Pangilinan J."/>
            <person name="Larsson K.H."/>
            <person name="Matsuura K."/>
            <person name="Barry K."/>
            <person name="Labutti K."/>
            <person name="Kuo R."/>
            <person name="Ohm R.A."/>
            <person name="Bhattacharya S.S."/>
            <person name="Shirouzu T."/>
            <person name="Yoshinaga Y."/>
            <person name="Martin F.M."/>
            <person name="Grigoriev I.V."/>
            <person name="Hibbett D.S."/>
        </authorList>
    </citation>
    <scope>NUCLEOTIDE SEQUENCE [LARGE SCALE GENOMIC DNA]</scope>
    <source>
        <strain evidence="3 4">CBS 109695</strain>
    </source>
</reference>
<accession>A0A166RBF4</accession>
<dbReference type="Proteomes" id="UP000076532">
    <property type="component" value="Unassembled WGS sequence"/>
</dbReference>
<sequence>MRPEIHDNKSNGLVQHNLRLCVQEAALPAVTMRPTAGMRAGEGWREATYREARSPPRQKCEPEGRDLRSIGSSVGLIRWTYCHGLSVAQAVTGVLLDLSCESCISPGAISRLMSGSHELPQQGPSSCIPAPSACDVSQTFPDTRLIGSEMFTITAIISFIVGFFRVLITTYASAFRPTHIEISTYQLCETPTPPRNAELGLGAWFSITTFPDSPPNPHRCTCSPAALNVIVWIVLLAIPDLTMPAGVSSDPQQPASTRELRSRTAPPPALATTVETRTRPKARLVKRGTANPAQSDGSTAHPVKKTAPVPRKDAARRATKGKVRKGPRGVKSKPTVDDTDTEEETPNDIPAHDAVLPLSSPLPSLPKSSPSPPPSQHDNTDQPADADIESRDVVTPNRNGSQSTAATTTTVHAPVTDPLQDIHPVLLHDDARSADPPALPLFDDAVIEPPTVVRTLDRPNPFARLPVGDTDPATVRMASVHSSSLSAWADHIPATSGESSSNSLTLRKPTDGTAHNPYPFQDIKRAIPAPAFYGTARHIGSPPIGIRPIIPLAEVQILPSFQPTVISPAPPVTPTPNRHISREHSSAPSPALTVGIPSAQWDVNDDASPPHGPRQWPYAHPNQTPPQFIPCDPRPCLTYRANLPGPWNEGMRTPFTKRINIYGYNYLTDSPGPHIQEAAQPFDINTDPNTITNEEWQAMRSERQPTPTGDQSGRERLRRSLTHVAPSPPAQADDDPFEDIVKPIQEESDISGSDEDYQPPVRKVQQPSFLEDLIVMAPQTPPPLTAIQKGKGKAITRDDQPAVAAKGRLRNSTVDSFRALGASTRKEAQRLADLHSDWEQELVVELLVIVTLSKQYMQLVFLQRQEYTLFMLTVRPVKPSSDDCVNAYWAWMKEFPEESDRTDWLIEQLTATQADAADAAKPVSLHQIQRTVQKVANQFSTLGEHFYTQWGLSVHGAVIFTGNEYAVAQFSSNARHSAALWAGFGSEAADTLGIARALIRISDKTLDDLLLSPPEELASNAPSTRWVNFWLLGKSPRDSYRQFVKIYLLEQLAAFTTNPYTNFPYQMWDSIAFTLSVVMTGWHAKGIPQLPNHMFDDKKGGALTKAHWEELTTRIPYDFRENPNTVAYPGRLPLQIVELSTFLKLNPDFSVEDNGVPAVVNHSGSVLVLASESKAHAQAKAPAKLSKPRKMKHVAPAQELLALSSTLSPSSSPEPHHIPNIAPSHSPSNRAAKRAKTHHQAPSEDITHRPVKPLPHGHHVQRDPHLKRKEPGDPSESGGAGPSSTKPLYSQQSTAFNAAGPSNPSHLFPPSYQPRGVSPAVIAPFAETRAPSAPPIAYPQSMYQPPIYPPHAPQLGPGMYQHTGYGHMGNHWPQQHHPGQWPPQAMMPNMSPDQYAEWYKSQS</sequence>
<evidence type="ECO:0000313" key="4">
    <source>
        <dbReference type="Proteomes" id="UP000076532"/>
    </source>
</evidence>
<feature type="region of interest" description="Disordered" evidence="1">
    <location>
        <begin position="1205"/>
        <end position="1289"/>
    </location>
</feature>
<feature type="compositionally biased region" description="Acidic residues" evidence="1">
    <location>
        <begin position="337"/>
        <end position="346"/>
    </location>
</feature>
<name>A0A166RBF4_9AGAM</name>
<protein>
    <submittedName>
        <fullName evidence="3">Uncharacterized protein</fullName>
    </submittedName>
</protein>
<proteinExistence type="predicted"/>
<feature type="region of interest" description="Disordered" evidence="1">
    <location>
        <begin position="493"/>
        <end position="520"/>
    </location>
</feature>
<evidence type="ECO:0000256" key="2">
    <source>
        <dbReference type="SAM" id="Phobius"/>
    </source>
</evidence>
<evidence type="ECO:0000313" key="3">
    <source>
        <dbReference type="EMBL" id="KZP28102.1"/>
    </source>
</evidence>
<feature type="compositionally biased region" description="Polar residues" evidence="1">
    <location>
        <begin position="496"/>
        <end position="505"/>
    </location>
</feature>
<evidence type="ECO:0000256" key="1">
    <source>
        <dbReference type="SAM" id="MobiDB-lite"/>
    </source>
</evidence>
<keyword evidence="2" id="KW-0472">Membrane</keyword>
<organism evidence="3 4">
    <name type="scientific">Athelia psychrophila</name>
    <dbReference type="NCBI Taxonomy" id="1759441"/>
    <lineage>
        <taxon>Eukaryota</taxon>
        <taxon>Fungi</taxon>
        <taxon>Dikarya</taxon>
        <taxon>Basidiomycota</taxon>
        <taxon>Agaricomycotina</taxon>
        <taxon>Agaricomycetes</taxon>
        <taxon>Agaricomycetidae</taxon>
        <taxon>Atheliales</taxon>
        <taxon>Atheliaceae</taxon>
        <taxon>Athelia</taxon>
    </lineage>
</organism>
<feature type="compositionally biased region" description="Low complexity" evidence="1">
    <location>
        <begin position="356"/>
        <end position="368"/>
    </location>
</feature>
<feature type="transmembrane region" description="Helical" evidence="2">
    <location>
        <begin position="150"/>
        <end position="168"/>
    </location>
</feature>
<keyword evidence="4" id="KW-1185">Reference proteome</keyword>
<feature type="region of interest" description="Disordered" evidence="1">
    <location>
        <begin position="246"/>
        <end position="384"/>
    </location>
</feature>
<feature type="compositionally biased region" description="Basic residues" evidence="1">
    <location>
        <begin position="1249"/>
        <end position="1259"/>
    </location>
</feature>
<feature type="compositionally biased region" description="Basic residues" evidence="1">
    <location>
        <begin position="317"/>
        <end position="331"/>
    </location>
</feature>